<keyword evidence="4" id="KW-1185">Reference proteome</keyword>
<dbReference type="EMBL" id="BMAW01061799">
    <property type="protein sequence ID" value="GFT32935.1"/>
    <property type="molecule type" value="Genomic_DNA"/>
</dbReference>
<dbReference type="EMBL" id="BMAW01104495">
    <property type="protein sequence ID" value="GFT14828.1"/>
    <property type="molecule type" value="Genomic_DNA"/>
</dbReference>
<evidence type="ECO:0000313" key="2">
    <source>
        <dbReference type="EMBL" id="GFT14828.1"/>
    </source>
</evidence>
<sequence>MLIQSWKSSRNSWKGCLPSLMFVIVSIFQTRKIEGSPPEGALTIGSLNYPDQSAVSASSGHGTKWNTIKVLNKAITN</sequence>
<feature type="chain" id="PRO_5036596950" evidence="1">
    <location>
        <begin position="36"/>
        <end position="77"/>
    </location>
</feature>
<name>A0A8X6NUS9_NEPPI</name>
<feature type="signal peptide" evidence="1">
    <location>
        <begin position="1"/>
        <end position="35"/>
    </location>
</feature>
<accession>A0A8X6NUS9</accession>
<evidence type="ECO:0000313" key="3">
    <source>
        <dbReference type="EMBL" id="GFT32935.1"/>
    </source>
</evidence>
<organism evidence="3 4">
    <name type="scientific">Nephila pilipes</name>
    <name type="common">Giant wood spider</name>
    <name type="synonym">Nephila maculata</name>
    <dbReference type="NCBI Taxonomy" id="299642"/>
    <lineage>
        <taxon>Eukaryota</taxon>
        <taxon>Metazoa</taxon>
        <taxon>Ecdysozoa</taxon>
        <taxon>Arthropoda</taxon>
        <taxon>Chelicerata</taxon>
        <taxon>Arachnida</taxon>
        <taxon>Araneae</taxon>
        <taxon>Araneomorphae</taxon>
        <taxon>Entelegynae</taxon>
        <taxon>Araneoidea</taxon>
        <taxon>Nephilidae</taxon>
        <taxon>Nephila</taxon>
    </lineage>
</organism>
<dbReference type="Proteomes" id="UP000887013">
    <property type="component" value="Unassembled WGS sequence"/>
</dbReference>
<comment type="caution">
    <text evidence="3">The sequence shown here is derived from an EMBL/GenBank/DDBJ whole genome shotgun (WGS) entry which is preliminary data.</text>
</comment>
<protein>
    <submittedName>
        <fullName evidence="3">Uncharacterized protein</fullName>
    </submittedName>
</protein>
<evidence type="ECO:0000256" key="1">
    <source>
        <dbReference type="SAM" id="SignalP"/>
    </source>
</evidence>
<gene>
    <name evidence="3" type="ORF">NPIL_192161</name>
    <name evidence="2" type="ORF">NPIL_318561</name>
</gene>
<dbReference type="AlphaFoldDB" id="A0A8X6NUS9"/>
<reference evidence="3" key="1">
    <citation type="submission" date="2020-08" db="EMBL/GenBank/DDBJ databases">
        <title>Multicomponent nature underlies the extraordinary mechanical properties of spider dragline silk.</title>
        <authorList>
            <person name="Kono N."/>
            <person name="Nakamura H."/>
            <person name="Mori M."/>
            <person name="Yoshida Y."/>
            <person name="Ohtoshi R."/>
            <person name="Malay A.D."/>
            <person name="Moran D.A.P."/>
            <person name="Tomita M."/>
            <person name="Numata K."/>
            <person name="Arakawa K."/>
        </authorList>
    </citation>
    <scope>NUCLEOTIDE SEQUENCE</scope>
</reference>
<keyword evidence="1" id="KW-0732">Signal</keyword>
<evidence type="ECO:0000313" key="4">
    <source>
        <dbReference type="Proteomes" id="UP000887013"/>
    </source>
</evidence>
<proteinExistence type="predicted"/>